<protein>
    <submittedName>
        <fullName evidence="1">Uncharacterized protein</fullName>
    </submittedName>
</protein>
<organism evidence="1 2">
    <name type="scientific">Brevundimonas faecalis</name>
    <dbReference type="NCBI Taxonomy" id="947378"/>
    <lineage>
        <taxon>Bacteria</taxon>
        <taxon>Pseudomonadati</taxon>
        <taxon>Pseudomonadota</taxon>
        <taxon>Alphaproteobacteria</taxon>
        <taxon>Caulobacterales</taxon>
        <taxon>Caulobacteraceae</taxon>
        <taxon>Brevundimonas</taxon>
    </lineage>
</organism>
<proteinExistence type="predicted"/>
<dbReference type="RefSeq" id="WP_354088403.1">
    <property type="nucleotide sequence ID" value="NZ_JBEPTF010000001.1"/>
</dbReference>
<name>A0ABV2RBR6_9CAUL</name>
<evidence type="ECO:0000313" key="2">
    <source>
        <dbReference type="Proteomes" id="UP001549313"/>
    </source>
</evidence>
<keyword evidence="2" id="KW-1185">Reference proteome</keyword>
<dbReference type="Proteomes" id="UP001549313">
    <property type="component" value="Unassembled WGS sequence"/>
</dbReference>
<gene>
    <name evidence="1" type="ORF">ABIE19_001397</name>
</gene>
<evidence type="ECO:0000313" key="1">
    <source>
        <dbReference type="EMBL" id="MET4683488.1"/>
    </source>
</evidence>
<sequence>MSEAKIELLIASPPDRDFLTCELSVGNEVIAEVRIEPPGLAVEIYPKSGNQAWDIPYDELMDALVKAKTILSEVDTSVKY</sequence>
<accession>A0ABV2RBR6</accession>
<reference evidence="1 2" key="1">
    <citation type="submission" date="2024-06" db="EMBL/GenBank/DDBJ databases">
        <title>Sorghum-associated microbial communities from plants grown in Nebraska, USA.</title>
        <authorList>
            <person name="Schachtman D."/>
        </authorList>
    </citation>
    <scope>NUCLEOTIDE SEQUENCE [LARGE SCALE GENOMIC DNA]</scope>
    <source>
        <strain evidence="1 2">2814</strain>
    </source>
</reference>
<dbReference type="EMBL" id="JBEPTF010000001">
    <property type="protein sequence ID" value="MET4683488.1"/>
    <property type="molecule type" value="Genomic_DNA"/>
</dbReference>
<comment type="caution">
    <text evidence="1">The sequence shown here is derived from an EMBL/GenBank/DDBJ whole genome shotgun (WGS) entry which is preliminary data.</text>
</comment>